<feature type="region of interest" description="Disordered" evidence="2">
    <location>
        <begin position="163"/>
        <end position="186"/>
    </location>
</feature>
<accession>A0A6P4A787</accession>
<name>A0A6P4A787_ZIZJJ</name>
<dbReference type="RefSeq" id="XP_015889410.2">
    <property type="nucleotide sequence ID" value="XM_016033924.4"/>
</dbReference>
<dbReference type="SUPFAM" id="SSF47473">
    <property type="entry name" value="EF-hand"/>
    <property type="match status" value="1"/>
</dbReference>
<keyword evidence="4" id="KW-1185">Reference proteome</keyword>
<evidence type="ECO:0000313" key="5">
    <source>
        <dbReference type="RefSeq" id="XP_015889410.2"/>
    </source>
</evidence>
<dbReference type="GO" id="GO:0005509">
    <property type="term" value="F:calcium ion binding"/>
    <property type="evidence" value="ECO:0007669"/>
    <property type="project" value="InterPro"/>
</dbReference>
<dbReference type="Gene3D" id="1.10.238.10">
    <property type="entry name" value="EF-hand"/>
    <property type="match status" value="1"/>
</dbReference>
<dbReference type="InterPro" id="IPR018247">
    <property type="entry name" value="EF_Hand_1_Ca_BS"/>
</dbReference>
<dbReference type="PROSITE" id="PS50330">
    <property type="entry name" value="UIM"/>
    <property type="match status" value="1"/>
</dbReference>
<dbReference type="FunCoup" id="A0A6P4A787">
    <property type="interactions" value="811"/>
</dbReference>
<protein>
    <submittedName>
        <fullName evidence="5">Uncharacterized protein LOC107424190</fullName>
    </submittedName>
</protein>
<dbReference type="InParanoid" id="A0A6P4A787"/>
<dbReference type="InterPro" id="IPR002048">
    <property type="entry name" value="EF_hand_dom"/>
</dbReference>
<dbReference type="PROSITE" id="PS00018">
    <property type="entry name" value="EF_HAND_1"/>
    <property type="match status" value="1"/>
</dbReference>
<evidence type="ECO:0000256" key="2">
    <source>
        <dbReference type="SAM" id="MobiDB-lite"/>
    </source>
</evidence>
<feature type="domain" description="EF-hand" evidence="3">
    <location>
        <begin position="242"/>
        <end position="277"/>
    </location>
</feature>
<feature type="compositionally biased region" description="Basic residues" evidence="2">
    <location>
        <begin position="122"/>
        <end position="137"/>
    </location>
</feature>
<dbReference type="InterPro" id="IPR011992">
    <property type="entry name" value="EF-hand-dom_pair"/>
</dbReference>
<dbReference type="PROSITE" id="PS50222">
    <property type="entry name" value="EF_HAND_2"/>
    <property type="match status" value="1"/>
</dbReference>
<feature type="region of interest" description="Disordered" evidence="2">
    <location>
        <begin position="1"/>
        <end position="44"/>
    </location>
</feature>
<evidence type="ECO:0000259" key="3">
    <source>
        <dbReference type="PROSITE" id="PS50222"/>
    </source>
</evidence>
<gene>
    <name evidence="5" type="primary">LOC107424190</name>
</gene>
<feature type="compositionally biased region" description="Basic and acidic residues" evidence="2">
    <location>
        <begin position="177"/>
        <end position="186"/>
    </location>
</feature>
<dbReference type="GeneID" id="107424190"/>
<feature type="region of interest" description="Disordered" evidence="2">
    <location>
        <begin position="63"/>
        <end position="148"/>
    </location>
</feature>
<organism evidence="4 5">
    <name type="scientific">Ziziphus jujuba</name>
    <name type="common">Chinese jujube</name>
    <name type="synonym">Ziziphus sativa</name>
    <dbReference type="NCBI Taxonomy" id="326968"/>
    <lineage>
        <taxon>Eukaryota</taxon>
        <taxon>Viridiplantae</taxon>
        <taxon>Streptophyta</taxon>
        <taxon>Embryophyta</taxon>
        <taxon>Tracheophyta</taxon>
        <taxon>Spermatophyta</taxon>
        <taxon>Magnoliopsida</taxon>
        <taxon>eudicotyledons</taxon>
        <taxon>Gunneridae</taxon>
        <taxon>Pentapetalae</taxon>
        <taxon>rosids</taxon>
        <taxon>fabids</taxon>
        <taxon>Rosales</taxon>
        <taxon>Rhamnaceae</taxon>
        <taxon>Paliureae</taxon>
        <taxon>Ziziphus</taxon>
    </lineage>
</organism>
<proteinExistence type="predicted"/>
<feature type="compositionally biased region" description="Acidic residues" evidence="2">
    <location>
        <begin position="84"/>
        <end position="111"/>
    </location>
</feature>
<sequence length="283" mass="31779">MPKDDTSESEAEQTSANSSGSEEGENAVDGQQHEGMADYEKQRLSRIAENRARMEALGLRKMASSIMGSSRNLRSNKGKAKVVEEDEDYRPEEEGPSSSSEEEQGNEDGDYLGERTSVSQLKKLKKKGPTPKKKAAAQKHPSNSDYVDDDEAMRQAIALSLQTSAEASSVVRNRSSGRSEIKGKTQIQEDKAMRKRKKSFASRLQMTEDELVLHFFQFDDEWKGGISIRDVERVANAHDFTWSDKELADMINCFDSDGDRKLSLDDFRKIATRCNMIKECEDS</sequence>
<dbReference type="Proteomes" id="UP001652623">
    <property type="component" value="Chromosome 7"/>
</dbReference>
<dbReference type="InterPro" id="IPR003903">
    <property type="entry name" value="UIM_dom"/>
</dbReference>
<evidence type="ECO:0000313" key="4">
    <source>
        <dbReference type="Proteomes" id="UP001652623"/>
    </source>
</evidence>
<feature type="compositionally biased region" description="Basic and acidic residues" evidence="2">
    <location>
        <begin position="31"/>
        <end position="44"/>
    </location>
</feature>
<evidence type="ECO:0000256" key="1">
    <source>
        <dbReference type="ARBA" id="ARBA00022837"/>
    </source>
</evidence>
<dbReference type="Pfam" id="PF13499">
    <property type="entry name" value="EF-hand_7"/>
    <property type="match status" value="1"/>
</dbReference>
<dbReference type="AlphaFoldDB" id="A0A6P4A787"/>
<keyword evidence="1" id="KW-0106">Calcium</keyword>
<reference evidence="5" key="1">
    <citation type="submission" date="2025-08" db="UniProtKB">
        <authorList>
            <consortium name="RefSeq"/>
        </authorList>
    </citation>
    <scope>IDENTIFICATION</scope>
    <source>
        <tissue evidence="5">Seedling</tissue>
    </source>
</reference>
<dbReference type="KEGG" id="zju:107424190"/>